<dbReference type="GO" id="GO:0016513">
    <property type="term" value="C:core-binding factor complex"/>
    <property type="evidence" value="ECO:0007669"/>
    <property type="project" value="TreeGrafter"/>
</dbReference>
<keyword evidence="4" id="KW-0175">Coiled coil</keyword>
<dbReference type="AlphaFoldDB" id="A0A7R9KG14"/>
<dbReference type="PANTHER" id="PTHR10276:SF3">
    <property type="entry name" value="CORE-BINDING FACTOR SUBUNIT BETA"/>
    <property type="match status" value="1"/>
</dbReference>
<evidence type="ECO:0000256" key="2">
    <source>
        <dbReference type="ARBA" id="ARBA00023242"/>
    </source>
</evidence>
<name>A0A7R9KG14_9ACAR</name>
<evidence type="ECO:0008006" key="7">
    <source>
        <dbReference type="Google" id="ProtNLM"/>
    </source>
</evidence>
<dbReference type="PANTHER" id="PTHR10276">
    <property type="entry name" value="CORE-BINDING FACTOR, BETA SUBUNIT"/>
    <property type="match status" value="1"/>
</dbReference>
<dbReference type="EMBL" id="OC855683">
    <property type="protein sequence ID" value="CAD7622451.1"/>
    <property type="molecule type" value="Genomic_DNA"/>
</dbReference>
<keyword evidence="2" id="KW-0539">Nucleus</keyword>
<gene>
    <name evidence="5" type="ORF">OSB1V03_LOCUS2914</name>
</gene>
<dbReference type="Proteomes" id="UP000759131">
    <property type="component" value="Unassembled WGS sequence"/>
</dbReference>
<protein>
    <recommendedName>
        <fullName evidence="7">Protein big brother</fullName>
    </recommendedName>
</protein>
<dbReference type="InterPro" id="IPR003417">
    <property type="entry name" value="CBF_beta"/>
</dbReference>
<proteinExistence type="inferred from homology"/>
<dbReference type="GO" id="GO:0003713">
    <property type="term" value="F:transcription coactivator activity"/>
    <property type="evidence" value="ECO:0007669"/>
    <property type="project" value="InterPro"/>
</dbReference>
<dbReference type="GO" id="GO:0006357">
    <property type="term" value="P:regulation of transcription by RNA polymerase II"/>
    <property type="evidence" value="ECO:0007669"/>
    <property type="project" value="TreeGrafter"/>
</dbReference>
<comment type="subcellular location">
    <subcellularLocation>
        <location evidence="1">Nucleus</location>
    </subcellularLocation>
</comment>
<evidence type="ECO:0000313" key="6">
    <source>
        <dbReference type="Proteomes" id="UP000759131"/>
    </source>
</evidence>
<keyword evidence="6" id="KW-1185">Reference proteome</keyword>
<dbReference type="InterPro" id="IPR036552">
    <property type="entry name" value="CBF_bsu_sf"/>
</dbReference>
<evidence type="ECO:0000256" key="4">
    <source>
        <dbReference type="SAM" id="Coils"/>
    </source>
</evidence>
<dbReference type="OrthoDB" id="10026505at2759"/>
<evidence type="ECO:0000256" key="3">
    <source>
        <dbReference type="ARBA" id="ARBA00025734"/>
    </source>
</evidence>
<dbReference type="EMBL" id="CAJPIZ010001108">
    <property type="protein sequence ID" value="CAG2102881.1"/>
    <property type="molecule type" value="Genomic_DNA"/>
</dbReference>
<comment type="similarity">
    <text evidence="3">Belongs to the CBF-beta family.</text>
</comment>
<reference evidence="5" key="1">
    <citation type="submission" date="2020-11" db="EMBL/GenBank/DDBJ databases">
        <authorList>
            <person name="Tran Van P."/>
        </authorList>
    </citation>
    <scope>NUCLEOTIDE SEQUENCE</scope>
</reference>
<evidence type="ECO:0000313" key="5">
    <source>
        <dbReference type="EMBL" id="CAD7622451.1"/>
    </source>
</evidence>
<accession>A0A7R9KG14</accession>
<dbReference type="Pfam" id="PF02312">
    <property type="entry name" value="CBF_beta"/>
    <property type="match status" value="1"/>
</dbReference>
<dbReference type="Gene3D" id="2.40.250.10">
    <property type="entry name" value="Core binding factor, beta subunit"/>
    <property type="match status" value="1"/>
</dbReference>
<dbReference type="SUPFAM" id="SSF50723">
    <property type="entry name" value="Core binding factor beta, CBF"/>
    <property type="match status" value="1"/>
</dbReference>
<feature type="coiled-coil region" evidence="4">
    <location>
        <begin position="36"/>
        <end position="73"/>
    </location>
</feature>
<evidence type="ECO:0000256" key="1">
    <source>
        <dbReference type="ARBA" id="ARBA00004123"/>
    </source>
</evidence>
<organism evidence="5">
    <name type="scientific">Medioppia subpectinata</name>
    <dbReference type="NCBI Taxonomy" id="1979941"/>
    <lineage>
        <taxon>Eukaryota</taxon>
        <taxon>Metazoa</taxon>
        <taxon>Ecdysozoa</taxon>
        <taxon>Arthropoda</taxon>
        <taxon>Chelicerata</taxon>
        <taxon>Arachnida</taxon>
        <taxon>Acari</taxon>
        <taxon>Acariformes</taxon>
        <taxon>Sarcoptiformes</taxon>
        <taxon>Oribatida</taxon>
        <taxon>Brachypylina</taxon>
        <taxon>Oppioidea</taxon>
        <taxon>Oppiidae</taxon>
        <taxon>Medioppia</taxon>
    </lineage>
</organism>
<dbReference type="GO" id="GO:0043565">
    <property type="term" value="F:sequence-specific DNA binding"/>
    <property type="evidence" value="ECO:0007669"/>
    <property type="project" value="TreeGrafter"/>
</dbReference>
<sequence>MIMNGVCVRWRGWLDLERLDGVACLEYDEERGAIEDSILREQMERYNSRMRELEERQRLFKVAQERQAEAEAERGITRFEDLSITFAIPFSSCAAGAVGAVLLYCLSANALNEEILWLLELLSLLACEASNALCNLRKKHRTELSPERAGSASN</sequence>